<dbReference type="InParanoid" id="A0A067PBD0"/>
<keyword evidence="4" id="KW-0521">NADP</keyword>
<dbReference type="PANTHER" id="PTHR43303:SF4">
    <property type="entry name" value="NADPH DEHYDROGENASE C23G7.10C-RELATED"/>
    <property type="match status" value="1"/>
</dbReference>
<feature type="compositionally biased region" description="Low complexity" evidence="6">
    <location>
        <begin position="217"/>
        <end position="231"/>
    </location>
</feature>
<dbReference type="GO" id="GO:0050661">
    <property type="term" value="F:NADP binding"/>
    <property type="evidence" value="ECO:0007669"/>
    <property type="project" value="InterPro"/>
</dbReference>
<evidence type="ECO:0000256" key="1">
    <source>
        <dbReference type="ARBA" id="ARBA00001917"/>
    </source>
</evidence>
<keyword evidence="5" id="KW-0560">Oxidoreductase</keyword>
<dbReference type="EMBL" id="KL197742">
    <property type="protein sequence ID" value="KDQ52059.1"/>
    <property type="molecule type" value="Genomic_DNA"/>
</dbReference>
<gene>
    <name evidence="8" type="ORF">JAAARDRAFT_198490</name>
</gene>
<evidence type="ECO:0000313" key="8">
    <source>
        <dbReference type="EMBL" id="KDQ52059.1"/>
    </source>
</evidence>
<dbReference type="SUPFAM" id="SSF51395">
    <property type="entry name" value="FMN-linked oxidoreductases"/>
    <property type="match status" value="1"/>
</dbReference>
<feature type="compositionally biased region" description="Polar residues" evidence="6">
    <location>
        <begin position="175"/>
        <end position="191"/>
    </location>
</feature>
<feature type="region of interest" description="Disordered" evidence="6">
    <location>
        <begin position="148"/>
        <end position="244"/>
    </location>
</feature>
<keyword evidence="3" id="KW-0288">FMN</keyword>
<dbReference type="STRING" id="933084.A0A067PBD0"/>
<dbReference type="Gene3D" id="3.20.20.70">
    <property type="entry name" value="Aldolase class I"/>
    <property type="match status" value="1"/>
</dbReference>
<dbReference type="GO" id="GO:0003959">
    <property type="term" value="F:NADPH dehydrogenase activity"/>
    <property type="evidence" value="ECO:0007669"/>
    <property type="project" value="InterPro"/>
</dbReference>
<feature type="region of interest" description="Disordered" evidence="6">
    <location>
        <begin position="1"/>
        <end position="36"/>
    </location>
</feature>
<evidence type="ECO:0000256" key="2">
    <source>
        <dbReference type="ARBA" id="ARBA00022630"/>
    </source>
</evidence>
<reference evidence="9" key="1">
    <citation type="journal article" date="2014" name="Proc. Natl. Acad. Sci. U.S.A.">
        <title>Extensive sampling of basidiomycete genomes demonstrates inadequacy of the white-rot/brown-rot paradigm for wood decay fungi.</title>
        <authorList>
            <person name="Riley R."/>
            <person name="Salamov A.A."/>
            <person name="Brown D.W."/>
            <person name="Nagy L.G."/>
            <person name="Floudas D."/>
            <person name="Held B.W."/>
            <person name="Levasseur A."/>
            <person name="Lombard V."/>
            <person name="Morin E."/>
            <person name="Otillar R."/>
            <person name="Lindquist E.A."/>
            <person name="Sun H."/>
            <person name="LaButti K.M."/>
            <person name="Schmutz J."/>
            <person name="Jabbour D."/>
            <person name="Luo H."/>
            <person name="Baker S.E."/>
            <person name="Pisabarro A.G."/>
            <person name="Walton J.D."/>
            <person name="Blanchette R.A."/>
            <person name="Henrissat B."/>
            <person name="Martin F."/>
            <person name="Cullen D."/>
            <person name="Hibbett D.S."/>
            <person name="Grigoriev I.V."/>
        </authorList>
    </citation>
    <scope>NUCLEOTIDE SEQUENCE [LARGE SCALE GENOMIC DNA]</scope>
    <source>
        <strain evidence="9">MUCL 33604</strain>
    </source>
</reference>
<feature type="compositionally biased region" description="Low complexity" evidence="6">
    <location>
        <begin position="196"/>
        <end position="207"/>
    </location>
</feature>
<keyword evidence="2" id="KW-0285">Flavoprotein</keyword>
<keyword evidence="9" id="KW-1185">Reference proteome</keyword>
<dbReference type="InterPro" id="IPR013785">
    <property type="entry name" value="Aldolase_TIM"/>
</dbReference>
<evidence type="ECO:0000259" key="7">
    <source>
        <dbReference type="Pfam" id="PF00724"/>
    </source>
</evidence>
<proteinExistence type="predicted"/>
<evidence type="ECO:0000256" key="3">
    <source>
        <dbReference type="ARBA" id="ARBA00022643"/>
    </source>
</evidence>
<dbReference type="AlphaFoldDB" id="A0A067PBD0"/>
<evidence type="ECO:0000256" key="6">
    <source>
        <dbReference type="SAM" id="MobiDB-lite"/>
    </source>
</evidence>
<feature type="domain" description="NADH:flavin oxidoreductase/NADH oxidase N-terminal" evidence="7">
    <location>
        <begin position="228"/>
        <end position="319"/>
    </location>
</feature>
<organism evidence="8 9">
    <name type="scientific">Jaapia argillacea MUCL 33604</name>
    <dbReference type="NCBI Taxonomy" id="933084"/>
    <lineage>
        <taxon>Eukaryota</taxon>
        <taxon>Fungi</taxon>
        <taxon>Dikarya</taxon>
        <taxon>Basidiomycota</taxon>
        <taxon>Agaricomycotina</taxon>
        <taxon>Agaricomycetes</taxon>
        <taxon>Agaricomycetidae</taxon>
        <taxon>Jaapiales</taxon>
        <taxon>Jaapiaceae</taxon>
        <taxon>Jaapia</taxon>
    </lineage>
</organism>
<evidence type="ECO:0000313" key="9">
    <source>
        <dbReference type="Proteomes" id="UP000027265"/>
    </source>
</evidence>
<dbReference type="PANTHER" id="PTHR43303">
    <property type="entry name" value="NADPH DEHYDROGENASE C23G7.10C-RELATED"/>
    <property type="match status" value="1"/>
</dbReference>
<dbReference type="InterPro" id="IPR044152">
    <property type="entry name" value="YqjM-like"/>
</dbReference>
<protein>
    <recommendedName>
        <fullName evidence="7">NADH:flavin oxidoreductase/NADH oxidase N-terminal domain-containing protein</fullName>
    </recommendedName>
</protein>
<dbReference type="HOGENOM" id="CLU_847479_0_0_1"/>
<accession>A0A067PBD0</accession>
<evidence type="ECO:0000256" key="5">
    <source>
        <dbReference type="ARBA" id="ARBA00023002"/>
    </source>
</evidence>
<feature type="compositionally biased region" description="Low complexity" evidence="6">
    <location>
        <begin position="158"/>
        <end position="174"/>
    </location>
</feature>
<sequence>MSTATATSNLSAPATSSNCPAPSKSNSNPNLRPATASNAGLSAHMRTMSVSASVRLATSVGVLPSGSVGVRPSMLTASSLNHVSAVAKGRVRSGREPYPTWRVRTVRKARRVGIGVLEGLSRTWCWVSVWNERLVGIVAQPMGVLNKEGLTEHGSGDSGSDSDSTQPSSNESDSGSYSTKYYRSQSDAGSHSTKHSNNGSESDGSDSTRCFSDESDSGSNSTNNSDITNENSTHDYNGRIQPTEMTKEVIDQVVKASDDAARRAVKAGFDVVEIDCGLGSLFSLFLNPNVNRRTDRYGGTFEGRMGLVLEAVDRVRAVVPDSMPFFVW</sequence>
<dbReference type="GO" id="GO:0010181">
    <property type="term" value="F:FMN binding"/>
    <property type="evidence" value="ECO:0007669"/>
    <property type="project" value="InterPro"/>
</dbReference>
<dbReference type="InterPro" id="IPR001155">
    <property type="entry name" value="OxRdtase_FMN_N"/>
</dbReference>
<evidence type="ECO:0000256" key="4">
    <source>
        <dbReference type="ARBA" id="ARBA00022857"/>
    </source>
</evidence>
<dbReference type="Pfam" id="PF00724">
    <property type="entry name" value="Oxidored_FMN"/>
    <property type="match status" value="1"/>
</dbReference>
<dbReference type="Proteomes" id="UP000027265">
    <property type="component" value="Unassembled WGS sequence"/>
</dbReference>
<comment type="cofactor">
    <cofactor evidence="1">
        <name>FMN</name>
        <dbReference type="ChEBI" id="CHEBI:58210"/>
    </cofactor>
</comment>
<name>A0A067PBD0_9AGAM</name>